<feature type="region of interest" description="Disordered" evidence="1">
    <location>
        <begin position="1"/>
        <end position="43"/>
    </location>
</feature>
<sequence length="90" mass="10006">MKHLGVKSRVADSKKSRGFFRRPLGKNKKSEESTKSKQKGGFPNILSAAGGWIAGSTEVKLPKVEAEGTTVWLFHLLFPTPLSLEWFSPY</sequence>
<name>A0A061A6P4_ONCMY</name>
<reference evidence="2" key="2">
    <citation type="submission" date="2014-03" db="EMBL/GenBank/DDBJ databases">
        <authorList>
            <person name="Genoscope - CEA"/>
        </authorList>
    </citation>
    <scope>NUCLEOTIDE SEQUENCE</scope>
</reference>
<proteinExistence type="predicted"/>
<evidence type="ECO:0000313" key="2">
    <source>
        <dbReference type="EMBL" id="CDR18503.1"/>
    </source>
</evidence>
<dbReference type="AlphaFoldDB" id="A0A061A6P4"/>
<dbReference type="Proteomes" id="UP000193380">
    <property type="component" value="Unassembled WGS sequence"/>
</dbReference>
<dbReference type="STRING" id="8022.A0A061A6P4"/>
<dbReference type="PaxDb" id="8022-A0A061A6P4"/>
<gene>
    <name evidence="2" type="ORF">GSONMT00056471001</name>
</gene>
<evidence type="ECO:0000256" key="1">
    <source>
        <dbReference type="SAM" id="MobiDB-lite"/>
    </source>
</evidence>
<reference evidence="2" key="1">
    <citation type="journal article" date="2014" name="Nat. Commun.">
        <title>The rainbow trout genome provides novel insights into evolution after whole-genome duplication in vertebrates.</title>
        <authorList>
            <person name="Berthelot C."/>
            <person name="Brunet F."/>
            <person name="Chalopin D."/>
            <person name="Juanchich A."/>
            <person name="Bernard M."/>
            <person name="Noel B."/>
            <person name="Bento P."/>
            <person name="Da Silva C."/>
            <person name="Labadie K."/>
            <person name="Alberti A."/>
            <person name="Aury J.M."/>
            <person name="Louis A."/>
            <person name="Dehais P."/>
            <person name="Bardou P."/>
            <person name="Montfort J."/>
            <person name="Klopp C."/>
            <person name="Cabau C."/>
            <person name="Gaspin C."/>
            <person name="Thorgaard G.H."/>
            <person name="Boussaha M."/>
            <person name="Quillet E."/>
            <person name="Guyomard R."/>
            <person name="Galiana D."/>
            <person name="Bobe J."/>
            <person name="Volff J.N."/>
            <person name="Genet C."/>
            <person name="Wincker P."/>
            <person name="Jaillon O."/>
            <person name="Roest Crollius H."/>
            <person name="Guiguen Y."/>
        </authorList>
    </citation>
    <scope>NUCLEOTIDE SEQUENCE [LARGE SCALE GENOMIC DNA]</scope>
</reference>
<evidence type="ECO:0000313" key="3">
    <source>
        <dbReference type="Proteomes" id="UP000193380"/>
    </source>
</evidence>
<organism evidence="2 3">
    <name type="scientific">Oncorhynchus mykiss</name>
    <name type="common">Rainbow trout</name>
    <name type="synonym">Salmo gairdneri</name>
    <dbReference type="NCBI Taxonomy" id="8022"/>
    <lineage>
        <taxon>Eukaryota</taxon>
        <taxon>Metazoa</taxon>
        <taxon>Chordata</taxon>
        <taxon>Craniata</taxon>
        <taxon>Vertebrata</taxon>
        <taxon>Euteleostomi</taxon>
        <taxon>Actinopterygii</taxon>
        <taxon>Neopterygii</taxon>
        <taxon>Teleostei</taxon>
        <taxon>Protacanthopterygii</taxon>
        <taxon>Salmoniformes</taxon>
        <taxon>Salmonidae</taxon>
        <taxon>Salmoninae</taxon>
        <taxon>Oncorhynchus</taxon>
    </lineage>
</organism>
<feature type="compositionally biased region" description="Basic residues" evidence="1">
    <location>
        <begin position="16"/>
        <end position="27"/>
    </location>
</feature>
<protein>
    <submittedName>
        <fullName evidence="2">Uncharacterized protein</fullName>
    </submittedName>
</protein>
<accession>A0A061A6P4</accession>
<dbReference type="EMBL" id="FR978912">
    <property type="protein sequence ID" value="CDR18503.1"/>
    <property type="molecule type" value="Genomic_DNA"/>
</dbReference>